<evidence type="ECO:0000313" key="2">
    <source>
        <dbReference type="Proteomes" id="UP000716291"/>
    </source>
</evidence>
<dbReference type="EMBL" id="JAANQT010000945">
    <property type="protein sequence ID" value="KAG1307446.1"/>
    <property type="molecule type" value="Genomic_DNA"/>
</dbReference>
<proteinExistence type="predicted"/>
<sequence>MIILKHYRRDRVGVATARRHTFVASRIVDPSSVELVFQGPIYIQALQRLIPILTSYPIQYTFEQNDIYYDAKANPYKHMMAFYQLARLFEALRLPIFNYFPLRRTLTSGYTTIDSKILCQNILERRWTNGINKMNLWAKIINMNSAALKPQEFGVLRFCGTIQTDVEPELYVTGLNAQQHGEITGRCITIDPGKRDLLYCIHENSTADAPRTYRYTKSCQDTMEKTKKYRRICETIQLQKVQNADDTLVNFLSLDLSIFEEYLRNRALITRLLQRHHTEATTNHLTTHPLHRKLKLSKYI</sequence>
<keyword evidence="2" id="KW-1185">Reference proteome</keyword>
<gene>
    <name evidence="1" type="ORF">G6F64_006811</name>
</gene>
<comment type="caution">
    <text evidence="1">The sequence shown here is derived from an EMBL/GenBank/DDBJ whole genome shotgun (WGS) entry which is preliminary data.</text>
</comment>
<dbReference type="OrthoDB" id="2228463at2759"/>
<accession>A0A9P6X7Z3</accession>
<name>A0A9P6X7Z3_RHIOR</name>
<reference evidence="1" key="1">
    <citation type="journal article" date="2020" name="Microb. Genom.">
        <title>Genetic diversity of clinical and environmental Mucorales isolates obtained from an investigation of mucormycosis cases among solid organ transplant recipients.</title>
        <authorList>
            <person name="Nguyen M.H."/>
            <person name="Kaul D."/>
            <person name="Muto C."/>
            <person name="Cheng S.J."/>
            <person name="Richter R.A."/>
            <person name="Bruno V.M."/>
            <person name="Liu G."/>
            <person name="Beyhan S."/>
            <person name="Sundermann A.J."/>
            <person name="Mounaud S."/>
            <person name="Pasculle A.W."/>
            <person name="Nierman W.C."/>
            <person name="Driscoll E."/>
            <person name="Cumbie R."/>
            <person name="Clancy C.J."/>
            <person name="Dupont C.L."/>
        </authorList>
    </citation>
    <scope>NUCLEOTIDE SEQUENCE</scope>
    <source>
        <strain evidence="1">GL11</strain>
    </source>
</reference>
<dbReference type="AlphaFoldDB" id="A0A9P6X7Z3"/>
<evidence type="ECO:0000313" key="1">
    <source>
        <dbReference type="EMBL" id="KAG1307446.1"/>
    </source>
</evidence>
<protein>
    <submittedName>
        <fullName evidence="1">Uncharacterized protein</fullName>
    </submittedName>
</protein>
<organism evidence="1 2">
    <name type="scientific">Rhizopus oryzae</name>
    <name type="common">Mucormycosis agent</name>
    <name type="synonym">Rhizopus arrhizus var. delemar</name>
    <dbReference type="NCBI Taxonomy" id="64495"/>
    <lineage>
        <taxon>Eukaryota</taxon>
        <taxon>Fungi</taxon>
        <taxon>Fungi incertae sedis</taxon>
        <taxon>Mucoromycota</taxon>
        <taxon>Mucoromycotina</taxon>
        <taxon>Mucoromycetes</taxon>
        <taxon>Mucorales</taxon>
        <taxon>Mucorineae</taxon>
        <taxon>Rhizopodaceae</taxon>
        <taxon>Rhizopus</taxon>
    </lineage>
</organism>
<dbReference type="Proteomes" id="UP000716291">
    <property type="component" value="Unassembled WGS sequence"/>
</dbReference>